<evidence type="ECO:0000256" key="5">
    <source>
        <dbReference type="ARBA" id="ARBA00023163"/>
    </source>
</evidence>
<feature type="domain" description="NusB/RsmB/TIM44" evidence="6">
    <location>
        <begin position="5"/>
        <end position="132"/>
    </location>
</feature>
<dbReference type="HAMAP" id="MF_00073">
    <property type="entry name" value="NusB"/>
    <property type="match status" value="1"/>
</dbReference>
<dbReference type="InterPro" id="IPR006027">
    <property type="entry name" value="NusB_RsmB_TIM44"/>
</dbReference>
<reference evidence="7" key="1">
    <citation type="submission" date="2019-08" db="EMBL/GenBank/DDBJ databases">
        <authorList>
            <person name="Kucharzyk K."/>
            <person name="Murdoch R.W."/>
            <person name="Higgins S."/>
            <person name="Loffler F."/>
        </authorList>
    </citation>
    <scope>NUCLEOTIDE SEQUENCE</scope>
</reference>
<evidence type="ECO:0000259" key="6">
    <source>
        <dbReference type="Pfam" id="PF01029"/>
    </source>
</evidence>
<comment type="similarity">
    <text evidence="1">Belongs to the NusB family.</text>
</comment>
<keyword evidence="3" id="KW-0694">RNA-binding</keyword>
<name>A0A645DTB3_9ZZZZ</name>
<dbReference type="GO" id="GO:0006353">
    <property type="term" value="P:DNA-templated transcription termination"/>
    <property type="evidence" value="ECO:0007669"/>
    <property type="project" value="InterPro"/>
</dbReference>
<evidence type="ECO:0000256" key="1">
    <source>
        <dbReference type="ARBA" id="ARBA00005952"/>
    </source>
</evidence>
<gene>
    <name evidence="7" type="ORF">SDC9_139870</name>
</gene>
<dbReference type="SUPFAM" id="SSF48013">
    <property type="entry name" value="NusB-like"/>
    <property type="match status" value="1"/>
</dbReference>
<protein>
    <recommendedName>
        <fullName evidence="6">NusB/RsmB/TIM44 domain-containing protein</fullName>
    </recommendedName>
</protein>
<proteinExistence type="inferred from homology"/>
<dbReference type="AlphaFoldDB" id="A0A645DTB3"/>
<keyword evidence="2" id="KW-0889">Transcription antitermination</keyword>
<evidence type="ECO:0000256" key="3">
    <source>
        <dbReference type="ARBA" id="ARBA00022884"/>
    </source>
</evidence>
<evidence type="ECO:0000256" key="4">
    <source>
        <dbReference type="ARBA" id="ARBA00023015"/>
    </source>
</evidence>
<keyword evidence="5" id="KW-0804">Transcription</keyword>
<dbReference type="GO" id="GO:0003723">
    <property type="term" value="F:RNA binding"/>
    <property type="evidence" value="ECO:0007669"/>
    <property type="project" value="UniProtKB-KW"/>
</dbReference>
<sequence>MSRTTAREVAMMMHFSNLLGGEDTPEHVCEKAETLGTLDEEDLVYVSQMLEGVCARSEELDEIIGRYSKDWAIERIARVDLSILRVAIYEMLYRREDVPTGAAINEAVELAKRYGGERSYAFINGILGSVAKEIVSP</sequence>
<dbReference type="EMBL" id="VSSQ01039635">
    <property type="protein sequence ID" value="MPM92734.1"/>
    <property type="molecule type" value="Genomic_DNA"/>
</dbReference>
<dbReference type="InterPro" id="IPR035926">
    <property type="entry name" value="NusB-like_sf"/>
</dbReference>
<keyword evidence="4" id="KW-0805">Transcription regulation</keyword>
<dbReference type="GO" id="GO:0005829">
    <property type="term" value="C:cytosol"/>
    <property type="evidence" value="ECO:0007669"/>
    <property type="project" value="TreeGrafter"/>
</dbReference>
<dbReference type="PANTHER" id="PTHR11078">
    <property type="entry name" value="N UTILIZATION SUBSTANCE PROTEIN B-RELATED"/>
    <property type="match status" value="1"/>
</dbReference>
<evidence type="ECO:0000256" key="2">
    <source>
        <dbReference type="ARBA" id="ARBA00022814"/>
    </source>
</evidence>
<dbReference type="InterPro" id="IPR011605">
    <property type="entry name" value="NusB_fam"/>
</dbReference>
<dbReference type="Pfam" id="PF01029">
    <property type="entry name" value="NusB"/>
    <property type="match status" value="1"/>
</dbReference>
<dbReference type="NCBIfam" id="TIGR01951">
    <property type="entry name" value="nusB"/>
    <property type="match status" value="1"/>
</dbReference>
<accession>A0A645DTB3</accession>
<dbReference type="PANTHER" id="PTHR11078:SF3">
    <property type="entry name" value="ANTITERMINATION NUSB DOMAIN-CONTAINING PROTEIN"/>
    <property type="match status" value="1"/>
</dbReference>
<dbReference type="Gene3D" id="1.10.940.10">
    <property type="entry name" value="NusB-like"/>
    <property type="match status" value="1"/>
</dbReference>
<comment type="caution">
    <text evidence="7">The sequence shown here is derived from an EMBL/GenBank/DDBJ whole genome shotgun (WGS) entry which is preliminary data.</text>
</comment>
<dbReference type="GO" id="GO:0031564">
    <property type="term" value="P:transcription antitermination"/>
    <property type="evidence" value="ECO:0007669"/>
    <property type="project" value="UniProtKB-KW"/>
</dbReference>
<evidence type="ECO:0000313" key="7">
    <source>
        <dbReference type="EMBL" id="MPM92734.1"/>
    </source>
</evidence>
<organism evidence="7">
    <name type="scientific">bioreactor metagenome</name>
    <dbReference type="NCBI Taxonomy" id="1076179"/>
    <lineage>
        <taxon>unclassified sequences</taxon>
        <taxon>metagenomes</taxon>
        <taxon>ecological metagenomes</taxon>
    </lineage>
</organism>